<name>A0A6A6Q0F9_9PEZI</name>
<protein>
    <recommendedName>
        <fullName evidence="3">F-box domain-containing protein</fullName>
    </recommendedName>
</protein>
<proteinExistence type="predicted"/>
<dbReference type="AlphaFoldDB" id="A0A6A6Q0F9"/>
<evidence type="ECO:0008006" key="3">
    <source>
        <dbReference type="Google" id="ProtNLM"/>
    </source>
</evidence>
<keyword evidence="2" id="KW-1185">Reference proteome</keyword>
<evidence type="ECO:0000313" key="2">
    <source>
        <dbReference type="Proteomes" id="UP000799767"/>
    </source>
</evidence>
<gene>
    <name evidence="1" type="ORF">BDY17DRAFT_294165</name>
</gene>
<reference evidence="1" key="1">
    <citation type="journal article" date="2020" name="Stud. Mycol.">
        <title>101 Dothideomycetes genomes: a test case for predicting lifestyles and emergence of pathogens.</title>
        <authorList>
            <person name="Haridas S."/>
            <person name="Albert R."/>
            <person name="Binder M."/>
            <person name="Bloem J."/>
            <person name="Labutti K."/>
            <person name="Salamov A."/>
            <person name="Andreopoulos B."/>
            <person name="Baker S."/>
            <person name="Barry K."/>
            <person name="Bills G."/>
            <person name="Bluhm B."/>
            <person name="Cannon C."/>
            <person name="Castanera R."/>
            <person name="Culley D."/>
            <person name="Daum C."/>
            <person name="Ezra D."/>
            <person name="Gonzalez J."/>
            <person name="Henrissat B."/>
            <person name="Kuo A."/>
            <person name="Liang C."/>
            <person name="Lipzen A."/>
            <person name="Lutzoni F."/>
            <person name="Magnuson J."/>
            <person name="Mondo S."/>
            <person name="Nolan M."/>
            <person name="Ohm R."/>
            <person name="Pangilinan J."/>
            <person name="Park H.-J."/>
            <person name="Ramirez L."/>
            <person name="Alfaro M."/>
            <person name="Sun H."/>
            <person name="Tritt A."/>
            <person name="Yoshinaga Y."/>
            <person name="Zwiers L.-H."/>
            <person name="Turgeon B."/>
            <person name="Goodwin S."/>
            <person name="Spatafora J."/>
            <person name="Crous P."/>
            <person name="Grigoriev I."/>
        </authorList>
    </citation>
    <scope>NUCLEOTIDE SEQUENCE</scope>
    <source>
        <strain evidence="1">CBS 113389</strain>
    </source>
</reference>
<evidence type="ECO:0000313" key="1">
    <source>
        <dbReference type="EMBL" id="KAF2485745.1"/>
    </source>
</evidence>
<dbReference type="OrthoDB" id="62952at2759"/>
<accession>A0A6A6Q0F9</accession>
<dbReference type="GeneID" id="54474099"/>
<sequence>MAAIFNPSLGELGRVPPELRNRIYRLAIDTTNDRLDIFSLCTGPRRQLALVSKQIHNETINLIKTFKHKPCAHWNFTIRKTTRPRQLWGSLVFPSTIFYEADRINHDLLKPGASFRFFTAHICEGAPFPVPVAVVVTLPGSLSGPKNQLQLKVEVVRAARSEKGSLTLSVRMPCLGPGEFDGSMLHARDFVAKLTHAVIYHVLKGTGSNWVTWECF</sequence>
<dbReference type="RefSeq" id="XP_033592314.1">
    <property type="nucleotide sequence ID" value="XM_033733097.1"/>
</dbReference>
<dbReference type="Proteomes" id="UP000799767">
    <property type="component" value="Unassembled WGS sequence"/>
</dbReference>
<organism evidence="1 2">
    <name type="scientific">Neohortaea acidophila</name>
    <dbReference type="NCBI Taxonomy" id="245834"/>
    <lineage>
        <taxon>Eukaryota</taxon>
        <taxon>Fungi</taxon>
        <taxon>Dikarya</taxon>
        <taxon>Ascomycota</taxon>
        <taxon>Pezizomycotina</taxon>
        <taxon>Dothideomycetes</taxon>
        <taxon>Dothideomycetidae</taxon>
        <taxon>Mycosphaerellales</taxon>
        <taxon>Teratosphaeriaceae</taxon>
        <taxon>Neohortaea</taxon>
    </lineage>
</organism>
<dbReference type="EMBL" id="MU001633">
    <property type="protein sequence ID" value="KAF2485745.1"/>
    <property type="molecule type" value="Genomic_DNA"/>
</dbReference>